<dbReference type="InterPro" id="IPR007361">
    <property type="entry name" value="DUF427"/>
</dbReference>
<evidence type="ECO:0000313" key="3">
    <source>
        <dbReference type="Proteomes" id="UP000318626"/>
    </source>
</evidence>
<gene>
    <name evidence="2" type="ORF">Pan97_07100</name>
</gene>
<dbReference type="EMBL" id="CP036289">
    <property type="protein sequence ID" value="QDU73712.1"/>
    <property type="molecule type" value="Genomic_DNA"/>
</dbReference>
<feature type="domain" description="DUF427" evidence="1">
    <location>
        <begin position="53"/>
        <end position="143"/>
    </location>
</feature>
<sequence>MDHSERVKLARSCWKNTGQNRPAFAIEPKEGEESVWDYPRPPVIVEDNREVIVRSGQVIIAHTTRSLRICETASPPTFYLPPSDVDQKYLSRTASRTFCEWKGQATYWSLAIPEQLEKANIGWSYERPSVEFEPIQGFFSFYPGRIDCFVDGHAVLPQAGNFYGGWITPEIVGPFKGEPGTFGW</sequence>
<dbReference type="Proteomes" id="UP000318626">
    <property type="component" value="Chromosome"/>
</dbReference>
<protein>
    <recommendedName>
        <fullName evidence="1">DUF427 domain-containing protein</fullName>
    </recommendedName>
</protein>
<dbReference type="Pfam" id="PF04248">
    <property type="entry name" value="NTP_transf_9"/>
    <property type="match status" value="1"/>
</dbReference>
<keyword evidence="3" id="KW-1185">Reference proteome</keyword>
<accession>A0A518C3A7</accession>
<dbReference type="RefSeq" id="WP_144970749.1">
    <property type="nucleotide sequence ID" value="NZ_CP036289.1"/>
</dbReference>
<evidence type="ECO:0000313" key="2">
    <source>
        <dbReference type="EMBL" id="QDU73712.1"/>
    </source>
</evidence>
<organism evidence="2 3">
    <name type="scientific">Bremerella volcania</name>
    <dbReference type="NCBI Taxonomy" id="2527984"/>
    <lineage>
        <taxon>Bacteria</taxon>
        <taxon>Pseudomonadati</taxon>
        <taxon>Planctomycetota</taxon>
        <taxon>Planctomycetia</taxon>
        <taxon>Pirellulales</taxon>
        <taxon>Pirellulaceae</taxon>
        <taxon>Bremerella</taxon>
    </lineage>
</organism>
<dbReference type="PANTHER" id="PTHR43058">
    <property type="entry name" value="SLR0655 PROTEIN"/>
    <property type="match status" value="1"/>
</dbReference>
<dbReference type="AlphaFoldDB" id="A0A518C3A7"/>
<dbReference type="OrthoDB" id="119916at2"/>
<dbReference type="PANTHER" id="PTHR43058:SF1">
    <property type="entry name" value="DUF427 DOMAIN-CONTAINING PROTEIN"/>
    <property type="match status" value="1"/>
</dbReference>
<dbReference type="Gene3D" id="2.170.150.40">
    <property type="entry name" value="Domain of unknown function (DUF427)"/>
    <property type="match status" value="1"/>
</dbReference>
<dbReference type="InterPro" id="IPR038694">
    <property type="entry name" value="DUF427_sf"/>
</dbReference>
<evidence type="ECO:0000259" key="1">
    <source>
        <dbReference type="Pfam" id="PF04248"/>
    </source>
</evidence>
<reference evidence="3" key="1">
    <citation type="submission" date="2019-02" db="EMBL/GenBank/DDBJ databases">
        <title>Deep-cultivation of Planctomycetes and their phenomic and genomic characterization uncovers novel biology.</title>
        <authorList>
            <person name="Wiegand S."/>
            <person name="Jogler M."/>
            <person name="Boedeker C."/>
            <person name="Pinto D."/>
            <person name="Vollmers J."/>
            <person name="Rivas-Marin E."/>
            <person name="Kohn T."/>
            <person name="Peeters S.H."/>
            <person name="Heuer A."/>
            <person name="Rast P."/>
            <person name="Oberbeckmann S."/>
            <person name="Bunk B."/>
            <person name="Jeske O."/>
            <person name="Meyerdierks A."/>
            <person name="Storesund J.E."/>
            <person name="Kallscheuer N."/>
            <person name="Luecker S."/>
            <person name="Lage O.M."/>
            <person name="Pohl T."/>
            <person name="Merkel B.J."/>
            <person name="Hornburger P."/>
            <person name="Mueller R.-W."/>
            <person name="Bruemmer F."/>
            <person name="Labrenz M."/>
            <person name="Spormann A.M."/>
            <person name="Op den Camp H."/>
            <person name="Overmann J."/>
            <person name="Amann R."/>
            <person name="Jetten M.S.M."/>
            <person name="Mascher T."/>
            <person name="Medema M.H."/>
            <person name="Devos D.P."/>
            <person name="Kaster A.-K."/>
            <person name="Ovreas L."/>
            <person name="Rohde M."/>
            <person name="Galperin M.Y."/>
            <person name="Jogler C."/>
        </authorList>
    </citation>
    <scope>NUCLEOTIDE SEQUENCE [LARGE SCALE GENOMIC DNA]</scope>
    <source>
        <strain evidence="3">Pan97</strain>
    </source>
</reference>
<proteinExistence type="predicted"/>
<name>A0A518C3A7_9BACT</name>
<dbReference type="KEGG" id="bvo:Pan97_07100"/>